<comment type="caution">
    <text evidence="2">The sequence shown here is derived from an EMBL/GenBank/DDBJ whole genome shotgun (WGS) entry which is preliminary data.</text>
</comment>
<dbReference type="InterPro" id="IPR011256">
    <property type="entry name" value="Reg_factor_effector_dom_sf"/>
</dbReference>
<dbReference type="Proteomes" id="UP001568894">
    <property type="component" value="Unassembled WGS sequence"/>
</dbReference>
<accession>A0ABV4KGD7</accession>
<feature type="compositionally biased region" description="Low complexity" evidence="1">
    <location>
        <begin position="360"/>
        <end position="389"/>
    </location>
</feature>
<dbReference type="Gene3D" id="3.30.530.20">
    <property type="match status" value="1"/>
</dbReference>
<proteinExistence type="predicted"/>
<keyword evidence="3" id="KW-1185">Reference proteome</keyword>
<dbReference type="InterPro" id="IPR019587">
    <property type="entry name" value="Polyketide_cyclase/dehydratase"/>
</dbReference>
<evidence type="ECO:0000313" key="3">
    <source>
        <dbReference type="Proteomes" id="UP001568894"/>
    </source>
</evidence>
<sequence>MRILKYIFLLLLLSVVALSIFIATQKGDFKVERSKVINSPKEVVFNYVNDLKNWSDFGSWTLSDPETSYNYPDNTVGRGGSYSWESKDGDGKIATLYVKANDSIAQKMNFNGSDSKVSWKFKDTIGGTKVTWSTEGKMSFTMKIYAALNGGINRVIGSLYEKSLSNLDKALDYEVNTFKVKVDGVVQKPMMYYLSQTFTSELSKINKNFNIVIPKIKTFCEQNGVNTVGKPFIIYHTYDLQTQLAKISICMPIDHEIFLSAGSDILSSKIEAYGAVKATLTGDNSHNKKAYDQALALFTKSNFVHNPTISHIEVYAKNKNEVKNASQWVTEVYIPMPAAIVPATVKPINSPAAGGIYQEPTTTTTAPTSANTSQAAGTATNPTTVTPKKVVPRKPKKVIDKEVAPATPKKEVAPKAVTEDDEFEF</sequence>
<dbReference type="Pfam" id="PF10604">
    <property type="entry name" value="Polyketide_cyc2"/>
    <property type="match status" value="1"/>
</dbReference>
<protein>
    <submittedName>
        <fullName evidence="2">SRPBCC family protein</fullName>
    </submittedName>
</protein>
<dbReference type="InterPro" id="IPR023393">
    <property type="entry name" value="START-like_dom_sf"/>
</dbReference>
<reference evidence="2 3" key="1">
    <citation type="submission" date="2023-05" db="EMBL/GenBank/DDBJ databases">
        <title>Adaptations of aquatic viruses from atmosphere-close ecosystems of the Central Arctic Ocean.</title>
        <authorList>
            <person name="Rahlff J."/>
            <person name="Holmfeldt K."/>
        </authorList>
    </citation>
    <scope>NUCLEOTIDE SEQUENCE [LARGE SCALE GENOMIC DNA]</scope>
    <source>
        <strain evidence="2 3">Arc14</strain>
    </source>
</reference>
<evidence type="ECO:0000256" key="1">
    <source>
        <dbReference type="SAM" id="MobiDB-lite"/>
    </source>
</evidence>
<feature type="region of interest" description="Disordered" evidence="1">
    <location>
        <begin position="357"/>
        <end position="425"/>
    </location>
</feature>
<dbReference type="Gene3D" id="3.20.80.10">
    <property type="entry name" value="Regulatory factor, effector binding domain"/>
    <property type="match status" value="1"/>
</dbReference>
<organism evidence="2 3">
    <name type="scientific">Flavobacterium frigidarium</name>
    <dbReference type="NCBI Taxonomy" id="99286"/>
    <lineage>
        <taxon>Bacteria</taxon>
        <taxon>Pseudomonadati</taxon>
        <taxon>Bacteroidota</taxon>
        <taxon>Flavobacteriia</taxon>
        <taxon>Flavobacteriales</taxon>
        <taxon>Flavobacteriaceae</taxon>
        <taxon>Flavobacterium</taxon>
    </lineage>
</organism>
<dbReference type="EMBL" id="JASMRN010000008">
    <property type="protein sequence ID" value="MEZ7515750.1"/>
    <property type="molecule type" value="Genomic_DNA"/>
</dbReference>
<feature type="compositionally biased region" description="Basic and acidic residues" evidence="1">
    <location>
        <begin position="397"/>
        <end position="413"/>
    </location>
</feature>
<evidence type="ECO:0000313" key="2">
    <source>
        <dbReference type="EMBL" id="MEZ7515750.1"/>
    </source>
</evidence>
<gene>
    <name evidence="2" type="ORF">QO192_10710</name>
</gene>
<dbReference type="RefSeq" id="WP_371570355.1">
    <property type="nucleotide sequence ID" value="NZ_JASMRN010000008.1"/>
</dbReference>
<dbReference type="SUPFAM" id="SSF55961">
    <property type="entry name" value="Bet v1-like"/>
    <property type="match status" value="1"/>
</dbReference>
<name>A0ABV4KGD7_9FLAO</name>
<dbReference type="CDD" id="cd07818">
    <property type="entry name" value="SRPBCC_1"/>
    <property type="match status" value="1"/>
</dbReference>